<dbReference type="PANTHER" id="PTHR46472:SF1">
    <property type="entry name" value="NUCLEOREDOXIN"/>
    <property type="match status" value="1"/>
</dbReference>
<dbReference type="PANTHER" id="PTHR46472">
    <property type="entry name" value="NUCLEOREDOXIN"/>
    <property type="match status" value="1"/>
</dbReference>
<dbReference type="GO" id="GO:0004791">
    <property type="term" value="F:thioredoxin-disulfide reductase (NADPH) activity"/>
    <property type="evidence" value="ECO:0007669"/>
    <property type="project" value="TreeGrafter"/>
</dbReference>
<protein>
    <submittedName>
        <fullName evidence="1">Uncharacterized protein</fullName>
    </submittedName>
</protein>
<evidence type="ECO:0000313" key="1">
    <source>
        <dbReference type="EMBL" id="KAB0365628.1"/>
    </source>
</evidence>
<reference evidence="1 2" key="1">
    <citation type="submission" date="2019-06" db="EMBL/GenBank/DDBJ databases">
        <title>Discovery of a novel chromosome fission-fusion reversal in muntjac.</title>
        <authorList>
            <person name="Mudd A.B."/>
            <person name="Bredeson J.V."/>
            <person name="Baum R."/>
            <person name="Hockemeyer D."/>
            <person name="Rokhsar D.S."/>
        </authorList>
    </citation>
    <scope>NUCLEOTIDE SEQUENCE [LARGE SCALE GENOMIC DNA]</scope>
    <source>
        <strain evidence="1">UTSW_UCB_Mm</strain>
        <tissue evidence="1">Fibroblast cell line</tissue>
    </source>
</reference>
<name>A0A5N3WXN2_MUNMU</name>
<sequence>MALWNATCLDPLLYGILTEIGQPWHPRPLLELSDSNTMQLQEGPCLVLMAAKQLIQPIAEMIIARYKAKEKEVLPLFFYYTNLPEAALLLTILDMSARVTYMMDMEEITPAFVEAFVNDFLAE</sequence>
<dbReference type="Proteomes" id="UP000326458">
    <property type="component" value="Unassembled WGS sequence"/>
</dbReference>
<comment type="caution">
    <text evidence="1">The sequence shown here is derived from an EMBL/GenBank/DDBJ whole genome shotgun (WGS) entry which is preliminary data.</text>
</comment>
<dbReference type="AlphaFoldDB" id="A0A5N3WXN2"/>
<proteinExistence type="predicted"/>
<accession>A0A5N3WXN2</accession>
<organism evidence="1 2">
    <name type="scientific">Muntiacus muntjak</name>
    <name type="common">Barking deer</name>
    <name type="synonym">Indian muntjac</name>
    <dbReference type="NCBI Taxonomy" id="9888"/>
    <lineage>
        <taxon>Eukaryota</taxon>
        <taxon>Metazoa</taxon>
        <taxon>Chordata</taxon>
        <taxon>Craniata</taxon>
        <taxon>Vertebrata</taxon>
        <taxon>Euteleostomi</taxon>
        <taxon>Mammalia</taxon>
        <taxon>Eutheria</taxon>
        <taxon>Laurasiatheria</taxon>
        <taxon>Artiodactyla</taxon>
        <taxon>Ruminantia</taxon>
        <taxon>Pecora</taxon>
        <taxon>Cervidae</taxon>
        <taxon>Muntiacinae</taxon>
        <taxon>Muntiacus</taxon>
    </lineage>
</organism>
<dbReference type="GO" id="GO:0030178">
    <property type="term" value="P:negative regulation of Wnt signaling pathway"/>
    <property type="evidence" value="ECO:0007669"/>
    <property type="project" value="TreeGrafter"/>
</dbReference>
<evidence type="ECO:0000313" key="2">
    <source>
        <dbReference type="Proteomes" id="UP000326458"/>
    </source>
</evidence>
<keyword evidence="2" id="KW-1185">Reference proteome</keyword>
<dbReference type="GO" id="GO:0031397">
    <property type="term" value="P:negative regulation of protein ubiquitination"/>
    <property type="evidence" value="ECO:0007669"/>
    <property type="project" value="TreeGrafter"/>
</dbReference>
<dbReference type="EMBL" id="VCEA01000001">
    <property type="protein sequence ID" value="KAB0365628.1"/>
    <property type="molecule type" value="Genomic_DNA"/>
</dbReference>
<dbReference type="GO" id="GO:0005634">
    <property type="term" value="C:nucleus"/>
    <property type="evidence" value="ECO:0007669"/>
    <property type="project" value="TreeGrafter"/>
</dbReference>
<gene>
    <name evidence="1" type="ORF">FD754_009784</name>
</gene>